<dbReference type="EMBL" id="RBAN01000002">
    <property type="protein sequence ID" value="RKN55910.1"/>
    <property type="molecule type" value="Genomic_DNA"/>
</dbReference>
<evidence type="ECO:0000313" key="1">
    <source>
        <dbReference type="EMBL" id="RKN55910.1"/>
    </source>
</evidence>
<accession>A0A3B0A6E8</accession>
<evidence type="ECO:0000313" key="2">
    <source>
        <dbReference type="Proteomes" id="UP000279968"/>
    </source>
</evidence>
<name>A0A3B0A6E8_9ACTN</name>
<dbReference type="Proteomes" id="UP000279968">
    <property type="component" value="Unassembled WGS sequence"/>
</dbReference>
<comment type="caution">
    <text evidence="1">The sequence shown here is derived from an EMBL/GenBank/DDBJ whole genome shotgun (WGS) entry which is preliminary data.</text>
</comment>
<dbReference type="AlphaFoldDB" id="A0A3B0A6E8"/>
<keyword evidence="2" id="KW-1185">Reference proteome</keyword>
<proteinExistence type="predicted"/>
<keyword evidence="1" id="KW-0540">Nuclease</keyword>
<keyword evidence="1" id="KW-0255">Endonuclease</keyword>
<protein>
    <submittedName>
        <fullName evidence="1">HNH endonuclease</fullName>
    </submittedName>
</protein>
<organism evidence="1 2">
    <name type="scientific">Micromonospora costi</name>
    <dbReference type="NCBI Taxonomy" id="1530042"/>
    <lineage>
        <taxon>Bacteria</taxon>
        <taxon>Bacillati</taxon>
        <taxon>Actinomycetota</taxon>
        <taxon>Actinomycetes</taxon>
        <taxon>Micromonosporales</taxon>
        <taxon>Micromonosporaceae</taxon>
        <taxon>Micromonospora</taxon>
    </lineage>
</organism>
<dbReference type="GO" id="GO:0004519">
    <property type="term" value="F:endonuclease activity"/>
    <property type="evidence" value="ECO:0007669"/>
    <property type="project" value="UniProtKB-KW"/>
</dbReference>
<keyword evidence="1" id="KW-0378">Hydrolase</keyword>
<sequence length="170" mass="18523">MSAKRRAEVAAAGNPRPFSTLVNRAAPLGRAAGLDRKPTLRVTKPADTGPDAATMQVVVGRDQGCCVRCGRYVLGGERGRDWSVQHRRARQGRDARPDTNQSPNLILLCGSATTLCHGWVESYRTAARDGGWAIRQSENPALMPVDHYQYGRVWLTADGQWTRQAPAVAS</sequence>
<gene>
    <name evidence="1" type="ORF">D7193_15070</name>
</gene>
<reference evidence="1 2" key="1">
    <citation type="journal article" date="2015" name="Int. J. Syst. Evol. Microbiol.">
        <title>Micromonospora costi sp. nov., isolated from a leaf of Costus speciosus.</title>
        <authorList>
            <person name="Thawai C."/>
        </authorList>
    </citation>
    <scope>NUCLEOTIDE SEQUENCE [LARGE SCALE GENOMIC DNA]</scope>
    <source>
        <strain evidence="1 2">CS1-12</strain>
    </source>
</reference>